<dbReference type="PANTHER" id="PTHR23155">
    <property type="entry name" value="DISEASE RESISTANCE PROTEIN RP"/>
    <property type="match status" value="1"/>
</dbReference>
<keyword evidence="2" id="KW-1133">Transmembrane helix</keyword>
<keyword evidence="4" id="KW-1185">Reference proteome</keyword>
<dbReference type="GO" id="GO:0016020">
    <property type="term" value="C:membrane"/>
    <property type="evidence" value="ECO:0007669"/>
    <property type="project" value="UniProtKB-SubCell"/>
</dbReference>
<dbReference type="GO" id="GO:0005737">
    <property type="term" value="C:cytoplasm"/>
    <property type="evidence" value="ECO:0007669"/>
    <property type="project" value="UniProtKB-SubCell"/>
</dbReference>
<dbReference type="Proteomes" id="UP000004994">
    <property type="component" value="Chromosome 4"/>
</dbReference>
<evidence type="ECO:0000256" key="2">
    <source>
        <dbReference type="SAM" id="Phobius"/>
    </source>
</evidence>
<dbReference type="InterPro" id="IPR044974">
    <property type="entry name" value="Disease_R_plants"/>
</dbReference>
<organism evidence="3">
    <name type="scientific">Solanum lycopersicum</name>
    <name type="common">Tomato</name>
    <name type="synonym">Lycopersicon esculentum</name>
    <dbReference type="NCBI Taxonomy" id="4081"/>
    <lineage>
        <taxon>Eukaryota</taxon>
        <taxon>Viridiplantae</taxon>
        <taxon>Streptophyta</taxon>
        <taxon>Embryophyta</taxon>
        <taxon>Tracheophyta</taxon>
        <taxon>Spermatophyta</taxon>
        <taxon>Magnoliopsida</taxon>
        <taxon>eudicotyledons</taxon>
        <taxon>Gunneridae</taxon>
        <taxon>Pentapetalae</taxon>
        <taxon>asterids</taxon>
        <taxon>lamiids</taxon>
        <taxon>Solanales</taxon>
        <taxon>Solanaceae</taxon>
        <taxon>Solanoideae</taxon>
        <taxon>Solaneae</taxon>
        <taxon>Solanum</taxon>
        <taxon>Solanum subgen. Lycopersicon</taxon>
    </lineage>
</organism>
<dbReference type="Gramene" id="Solyc04g009155.1.1">
    <property type="protein sequence ID" value="Solyc04g009155.1.1.1"/>
    <property type="gene ID" value="Solyc04g009155.1"/>
</dbReference>
<name>A0A3Q7GPT5_SOLLC</name>
<evidence type="ECO:0000313" key="3">
    <source>
        <dbReference type="EnsemblPlants" id="Solyc04g009155.1.1.1"/>
    </source>
</evidence>
<dbReference type="EnsemblPlants" id="Solyc04g009155.1.1">
    <property type="protein sequence ID" value="Solyc04g009155.1.1.1"/>
    <property type="gene ID" value="Solyc04g009155.1"/>
</dbReference>
<dbReference type="GO" id="GO:0043531">
    <property type="term" value="F:ADP binding"/>
    <property type="evidence" value="ECO:0007669"/>
    <property type="project" value="InterPro"/>
</dbReference>
<dbReference type="STRING" id="4081.A0A3Q7GPT5"/>
<proteinExistence type="predicted"/>
<dbReference type="GO" id="GO:0005524">
    <property type="term" value="F:ATP binding"/>
    <property type="evidence" value="ECO:0007669"/>
    <property type="project" value="UniProtKB-KW"/>
</dbReference>
<sequence length="104" mass="12139">MVSAMERLAKEMVDKCGGLPLAVVVLRGLISHKRGLEEWEKVKYHLWQNIEDDSIEVSCILSLSYNDLPTVLKQCFLYLIFFQKIMWSMLITYYGCGWLKGLYQ</sequence>
<feature type="transmembrane region" description="Helical" evidence="2">
    <location>
        <begin position="76"/>
        <end position="96"/>
    </location>
</feature>
<keyword evidence="2" id="KW-0472">Membrane</keyword>
<evidence type="ECO:0000256" key="1">
    <source>
        <dbReference type="ARBA" id="ARBA00022614"/>
    </source>
</evidence>
<dbReference type="InParanoid" id="A0A3Q7GPT5"/>
<protein>
    <submittedName>
        <fullName evidence="3">Uncharacterized protein</fullName>
    </submittedName>
</protein>
<keyword evidence="1" id="KW-0433">Leucine-rich repeat</keyword>
<dbReference type="InterPro" id="IPR027417">
    <property type="entry name" value="P-loop_NTPase"/>
</dbReference>
<dbReference type="InterPro" id="IPR042197">
    <property type="entry name" value="Apaf_helical"/>
</dbReference>
<reference evidence="3" key="1">
    <citation type="journal article" date="2012" name="Nature">
        <title>The tomato genome sequence provides insights into fleshy fruit evolution.</title>
        <authorList>
            <consortium name="Tomato Genome Consortium"/>
        </authorList>
    </citation>
    <scope>NUCLEOTIDE SEQUENCE [LARGE SCALE GENOMIC DNA]</scope>
    <source>
        <strain evidence="3">cv. Heinz 1706</strain>
    </source>
</reference>
<accession>A0A3Q7GPT5</accession>
<reference evidence="3" key="2">
    <citation type="submission" date="2019-01" db="UniProtKB">
        <authorList>
            <consortium name="EnsemblPlants"/>
        </authorList>
    </citation>
    <scope>IDENTIFICATION</scope>
    <source>
        <strain evidence="3">cv. Heinz 1706</strain>
    </source>
</reference>
<keyword evidence="2" id="KW-0812">Transmembrane</keyword>
<dbReference type="OMA" id="WQNIEDD"/>
<dbReference type="AlphaFoldDB" id="A0A3Q7GPT5"/>
<evidence type="ECO:0000313" key="4">
    <source>
        <dbReference type="Proteomes" id="UP000004994"/>
    </source>
</evidence>
<dbReference type="GO" id="GO:0006952">
    <property type="term" value="P:defense response"/>
    <property type="evidence" value="ECO:0007669"/>
    <property type="project" value="InterPro"/>
</dbReference>
<dbReference type="Gene3D" id="1.10.8.430">
    <property type="entry name" value="Helical domain of apoptotic protease-activating factors"/>
    <property type="match status" value="1"/>
</dbReference>
<dbReference type="PANTHER" id="PTHR23155:SF1152">
    <property type="entry name" value="AAA+ ATPASE DOMAIN-CONTAINING PROTEIN"/>
    <property type="match status" value="1"/>
</dbReference>
<dbReference type="SUPFAM" id="SSF52540">
    <property type="entry name" value="P-loop containing nucleoside triphosphate hydrolases"/>
    <property type="match status" value="1"/>
</dbReference>